<evidence type="ECO:0000313" key="3">
    <source>
        <dbReference type="EMBL" id="PRZ50268.1"/>
    </source>
</evidence>
<gene>
    <name evidence="3" type="ORF">CLV89_101486</name>
</gene>
<dbReference type="EMBL" id="PVUF01000001">
    <property type="protein sequence ID" value="PRZ50268.1"/>
    <property type="molecule type" value="Genomic_DNA"/>
</dbReference>
<evidence type="ECO:0000313" key="4">
    <source>
        <dbReference type="Proteomes" id="UP000237718"/>
    </source>
</evidence>
<feature type="compositionally biased region" description="Basic and acidic residues" evidence="1">
    <location>
        <begin position="327"/>
        <end position="343"/>
    </location>
</feature>
<feature type="region of interest" description="Disordered" evidence="1">
    <location>
        <begin position="319"/>
        <end position="343"/>
    </location>
</feature>
<feature type="domain" description="Glycosyltransferase 2-like" evidence="2">
    <location>
        <begin position="19"/>
        <end position="147"/>
    </location>
</feature>
<accession>A0A2T1APM6</accession>
<dbReference type="RefSeq" id="WP_106162018.1">
    <property type="nucleotide sequence ID" value="NZ_PVUF01000001.1"/>
</dbReference>
<evidence type="ECO:0000259" key="2">
    <source>
        <dbReference type="Pfam" id="PF00535"/>
    </source>
</evidence>
<dbReference type="OrthoDB" id="9771846at2"/>
<dbReference type="InterPro" id="IPR001173">
    <property type="entry name" value="Glyco_trans_2-like"/>
</dbReference>
<dbReference type="InterPro" id="IPR029044">
    <property type="entry name" value="Nucleotide-diphossugar_trans"/>
</dbReference>
<dbReference type="PANTHER" id="PTHR43179:SF7">
    <property type="entry name" value="RHAMNOSYLTRANSFERASE WBBL"/>
    <property type="match status" value="1"/>
</dbReference>
<protein>
    <recommendedName>
        <fullName evidence="2">Glycosyltransferase 2-like domain-containing protein</fullName>
    </recommendedName>
</protein>
<dbReference type="AlphaFoldDB" id="A0A2T1APM6"/>
<dbReference type="PANTHER" id="PTHR43179">
    <property type="entry name" value="RHAMNOSYLTRANSFERASE WBBL"/>
    <property type="match status" value="1"/>
</dbReference>
<organism evidence="3 4">
    <name type="scientific">Tritonibacter scottomollicae</name>
    <name type="common">Epibacterium scottomollicae</name>
    <dbReference type="NCBI Taxonomy" id="483013"/>
    <lineage>
        <taxon>Bacteria</taxon>
        <taxon>Pseudomonadati</taxon>
        <taxon>Pseudomonadota</taxon>
        <taxon>Alphaproteobacteria</taxon>
        <taxon>Rhodobacterales</taxon>
        <taxon>Paracoccaceae</taxon>
        <taxon>Tritonibacter</taxon>
    </lineage>
</organism>
<reference evidence="3 4" key="1">
    <citation type="submission" date="2018-03" db="EMBL/GenBank/DDBJ databases">
        <title>Genomic Encyclopedia of Archaeal and Bacterial Type Strains, Phase II (KMG-II): from individual species to whole genera.</title>
        <authorList>
            <person name="Goeker M."/>
        </authorList>
    </citation>
    <scope>NUCLEOTIDE SEQUENCE [LARGE SCALE GENOMIC DNA]</scope>
    <source>
        <strain evidence="3 4">DSM 25328</strain>
    </source>
</reference>
<dbReference type="SUPFAM" id="SSF53448">
    <property type="entry name" value="Nucleotide-diphospho-sugar transferases"/>
    <property type="match status" value="1"/>
</dbReference>
<dbReference type="Proteomes" id="UP000237718">
    <property type="component" value="Unassembled WGS sequence"/>
</dbReference>
<name>A0A2T1APM6_TRISK</name>
<evidence type="ECO:0000256" key="1">
    <source>
        <dbReference type="SAM" id="MobiDB-lite"/>
    </source>
</evidence>
<sequence>MRTQTVLTIILNFRTPAMTLRSAAAALAEMEDLPGEVLIIDNGSGDGSFEALQAGAETRGWLDSGRLRIEASPVNGGFGAGMNIGFQARLTDGSVPDFYYLLNSDAFPETDCIRTLRDFLQDHPGAGLAGSYVHGEDDTPHCTLFRFPTIASEFEGAARTGVISRLLQHAIVPLEIPDQPRQVDWTAGASLMIRREVIEAVGGFDETFFLYFEETELCHRAARAGWRTHYVPQSTVAHVGSASTGMKTWPRTPGFWLDSRLHYFTQTRGAVYAMGATLARLLGGSVYGLRRLTSGKPRADAPHFYGDLLRHHLTRMLRPLPGPRPAKPFDTDPVHAPLLEDHK</sequence>
<dbReference type="Pfam" id="PF00535">
    <property type="entry name" value="Glycos_transf_2"/>
    <property type="match status" value="1"/>
</dbReference>
<dbReference type="CDD" id="cd04186">
    <property type="entry name" value="GT_2_like_c"/>
    <property type="match status" value="1"/>
</dbReference>
<comment type="caution">
    <text evidence="3">The sequence shown here is derived from an EMBL/GenBank/DDBJ whole genome shotgun (WGS) entry which is preliminary data.</text>
</comment>
<proteinExistence type="predicted"/>
<dbReference type="Gene3D" id="3.90.550.10">
    <property type="entry name" value="Spore Coat Polysaccharide Biosynthesis Protein SpsA, Chain A"/>
    <property type="match status" value="1"/>
</dbReference>